<dbReference type="EMBL" id="CP046452">
    <property type="protein sequence ID" value="QGU00986.1"/>
    <property type="molecule type" value="Genomic_DNA"/>
</dbReference>
<dbReference type="PANTHER" id="PTHR30287:SF2">
    <property type="entry name" value="BLL1001 PROTEIN"/>
    <property type="match status" value="1"/>
</dbReference>
<evidence type="ECO:0000256" key="1">
    <source>
        <dbReference type="ARBA" id="ARBA00004651"/>
    </source>
</evidence>
<feature type="domain" description="ABC3 transporter permease C-terminal" evidence="7">
    <location>
        <begin position="260"/>
        <end position="372"/>
    </location>
</feature>
<accession>A0A6B8VQD9</accession>
<feature type="transmembrane region" description="Helical" evidence="6">
    <location>
        <begin position="645"/>
        <end position="669"/>
    </location>
</feature>
<dbReference type="AlphaFoldDB" id="A0A6B8VQD9"/>
<comment type="subcellular location">
    <subcellularLocation>
        <location evidence="1">Cell membrane</location>
        <topology evidence="1">Multi-pass membrane protein</topology>
    </subcellularLocation>
</comment>
<proteinExistence type="predicted"/>
<evidence type="ECO:0000259" key="7">
    <source>
        <dbReference type="Pfam" id="PF02687"/>
    </source>
</evidence>
<dbReference type="GO" id="GO:0005886">
    <property type="term" value="C:plasma membrane"/>
    <property type="evidence" value="ECO:0007669"/>
    <property type="project" value="UniProtKB-SubCell"/>
</dbReference>
<feature type="transmembrane region" description="Helical" evidence="6">
    <location>
        <begin position="307"/>
        <end position="327"/>
    </location>
</feature>
<dbReference type="InterPro" id="IPR003838">
    <property type="entry name" value="ABC3_permease_C"/>
</dbReference>
<sequence length="781" mass="83623">MNSFTWRYLKGDLKSHKGVAIALTVLLTLCCALMAVGAGTFERLSSSVDTLGENTKPPHFLQMHYGDYDAQALEDFASSRPEVTDWLIEDMVGFDSALIAYPGGDLSKSVIDNLFVSQNTEFDFLIDPTTEQPAQPGPGEVYVPLLYQDQYPIKVGDTLTVAGLPLTVKGFLRDGQMVSTMAGSTRFLVHESELDRLAAAGGQPEIIVEYRVNDPDKDVAALQQAYEATEALPRNGQAITHKLLKLISMLSSGTVALAFMFASLVLMAIALLAVRFVIGGTLEHQIHQVGVLKAIGLSHRHIAQLFLLRYQALVAIGCVLGAVFAASTLGPLTSRFSTMFGAAPVTVWTFLVPLLAILAVAGFVIVLCRIMLGRLRKVHVVTALVHGQATPSKLKKAMPLRNVRGGALNWRLAAIDVVKERAQWILLPVAFLLATVLIVLPANLQSTFGNPKVSGYLGVEQADLWLISPNTADADTAKGAYEGILRDLSTDPRVEKLSPIARALYTTPGEKGVDTLQVDVGNHSDTTIAFTDGVAPRDGELALSLLNAEKYGKKVGDVLPLTSSDGTVHEFPVVGIYQDITGGGFTARLGGAVPEDAHRWSIFVDLRSAEDASAIASQMESAYPDINAVRYEDFADQTLTFATAAFGWATLISWLTALATIALITVLFLGVRIARERRRMGLLNVLGFSVGELTGQVFIKAMGLALLGVALGLLLMGLGGSALVSGVLGATGVGMREIVLFPNVWLNYLAIPLSLLGVGALAVLLATTPIRRLAPSLWLRA</sequence>
<reference evidence="9" key="1">
    <citation type="submission" date="2019-11" db="EMBL/GenBank/DDBJ databases">
        <title>Complete genome sequence of Corynebacterium kalinowskii 1959, a novel Corynebacterium species isolated from soil of a small paddock in Vilsendorf, Germany.</title>
        <authorList>
            <person name="Schaffert L."/>
            <person name="Ruwe M."/>
            <person name="Milse J."/>
            <person name="Hanuschka K."/>
            <person name="Ortseifen V."/>
            <person name="Droste J."/>
            <person name="Brandt D."/>
            <person name="Schlueter L."/>
            <person name="Kutter Y."/>
            <person name="Vinke S."/>
            <person name="Viehoefer P."/>
            <person name="Jacob L."/>
            <person name="Luebke N.-C."/>
            <person name="Schulte-Berndt E."/>
            <person name="Hain C."/>
            <person name="Linder M."/>
            <person name="Schmidt P."/>
            <person name="Wollenschlaeger L."/>
            <person name="Luttermann T."/>
            <person name="Thieme E."/>
            <person name="Hassa J."/>
            <person name="Haak M."/>
            <person name="Wittchen M."/>
            <person name="Mentz A."/>
            <person name="Persicke M."/>
            <person name="Busche T."/>
            <person name="Ruckert C."/>
        </authorList>
    </citation>
    <scope>NUCLEOTIDE SEQUENCE [LARGE SCALE GENOMIC DNA]</scope>
    <source>
        <strain evidence="9">1959</strain>
    </source>
</reference>
<keyword evidence="3 6" id="KW-0812">Transmembrane</keyword>
<dbReference type="RefSeq" id="WP_156191428.1">
    <property type="nucleotide sequence ID" value="NZ_CP046452.1"/>
</dbReference>
<feature type="domain" description="ABC3 transporter permease C-terminal" evidence="7">
    <location>
        <begin position="656"/>
        <end position="773"/>
    </location>
</feature>
<dbReference type="PANTHER" id="PTHR30287">
    <property type="entry name" value="MEMBRANE COMPONENT OF PREDICTED ABC SUPERFAMILY METABOLITE UPTAKE TRANSPORTER"/>
    <property type="match status" value="1"/>
</dbReference>
<evidence type="ECO:0000313" key="8">
    <source>
        <dbReference type="EMBL" id="QGU00986.1"/>
    </source>
</evidence>
<dbReference type="Proteomes" id="UP000427071">
    <property type="component" value="Chromosome"/>
</dbReference>
<feature type="transmembrane region" description="Helical" evidence="6">
    <location>
        <begin position="347"/>
        <end position="368"/>
    </location>
</feature>
<evidence type="ECO:0000256" key="6">
    <source>
        <dbReference type="SAM" id="Phobius"/>
    </source>
</evidence>
<gene>
    <name evidence="8" type="ORF">CKALI_00425</name>
</gene>
<name>A0A6B8VQD9_9CORY</name>
<evidence type="ECO:0000256" key="4">
    <source>
        <dbReference type="ARBA" id="ARBA00022989"/>
    </source>
</evidence>
<feature type="transmembrane region" description="Helical" evidence="6">
    <location>
        <begin position="255"/>
        <end position="278"/>
    </location>
</feature>
<feature type="transmembrane region" description="Helical" evidence="6">
    <location>
        <begin position="705"/>
        <end position="733"/>
    </location>
</feature>
<keyword evidence="2" id="KW-1003">Cell membrane</keyword>
<dbReference type="InterPro" id="IPR038766">
    <property type="entry name" value="Membrane_comp_ABC_pdt"/>
</dbReference>
<dbReference type="Pfam" id="PF02687">
    <property type="entry name" value="FtsX"/>
    <property type="match status" value="2"/>
</dbReference>
<keyword evidence="9" id="KW-1185">Reference proteome</keyword>
<keyword evidence="5 6" id="KW-0472">Membrane</keyword>
<dbReference type="KEGG" id="ckw:CKALI_00425"/>
<keyword evidence="4 6" id="KW-1133">Transmembrane helix</keyword>
<protein>
    <submittedName>
        <fullName evidence="8">FtsX-like permease family protein</fullName>
    </submittedName>
</protein>
<evidence type="ECO:0000313" key="9">
    <source>
        <dbReference type="Proteomes" id="UP000427071"/>
    </source>
</evidence>
<feature type="transmembrane region" description="Helical" evidence="6">
    <location>
        <begin position="424"/>
        <end position="444"/>
    </location>
</feature>
<evidence type="ECO:0000256" key="2">
    <source>
        <dbReference type="ARBA" id="ARBA00022475"/>
    </source>
</evidence>
<feature type="transmembrane region" description="Helical" evidence="6">
    <location>
        <begin position="745"/>
        <end position="770"/>
    </location>
</feature>
<organism evidence="8 9">
    <name type="scientific">Corynebacterium kalinowskii</name>
    <dbReference type="NCBI Taxonomy" id="2675216"/>
    <lineage>
        <taxon>Bacteria</taxon>
        <taxon>Bacillati</taxon>
        <taxon>Actinomycetota</taxon>
        <taxon>Actinomycetes</taxon>
        <taxon>Mycobacteriales</taxon>
        <taxon>Corynebacteriaceae</taxon>
        <taxon>Corynebacterium</taxon>
    </lineage>
</organism>
<evidence type="ECO:0000256" key="3">
    <source>
        <dbReference type="ARBA" id="ARBA00022692"/>
    </source>
</evidence>
<evidence type="ECO:0000256" key="5">
    <source>
        <dbReference type="ARBA" id="ARBA00023136"/>
    </source>
</evidence>